<evidence type="ECO:0000256" key="6">
    <source>
        <dbReference type="ARBA" id="ARBA00036832"/>
    </source>
</evidence>
<comment type="caution">
    <text evidence="10">The sequence shown here is derived from an EMBL/GenBank/DDBJ whole genome shotgun (WGS) entry which is preliminary data.</text>
</comment>
<dbReference type="Gene3D" id="3.20.20.140">
    <property type="entry name" value="Metal-dependent hydrolases"/>
    <property type="match status" value="1"/>
</dbReference>
<dbReference type="InterPro" id="IPR032466">
    <property type="entry name" value="Metal_Hydrolase"/>
</dbReference>
<accession>A0ABR0EGZ6</accession>
<dbReference type="InterPro" id="IPR032465">
    <property type="entry name" value="ACMSD"/>
</dbReference>
<evidence type="ECO:0000256" key="1">
    <source>
        <dbReference type="ARBA" id="ARBA00005871"/>
    </source>
</evidence>
<evidence type="ECO:0000256" key="7">
    <source>
        <dbReference type="ARBA" id="ARBA00038889"/>
    </source>
</evidence>
<evidence type="ECO:0000256" key="2">
    <source>
        <dbReference type="ARBA" id="ARBA00022723"/>
    </source>
</evidence>
<keyword evidence="4" id="KW-0862">Zinc</keyword>
<feature type="domain" description="Amidohydrolase-related" evidence="9">
    <location>
        <begin position="85"/>
        <end position="280"/>
    </location>
</feature>
<evidence type="ECO:0000313" key="10">
    <source>
        <dbReference type="EMBL" id="KAK4500742.1"/>
    </source>
</evidence>
<reference evidence="10 11" key="1">
    <citation type="journal article" date="2023" name="G3 (Bethesda)">
        <title>A chromosome-level genome assembly of Zasmidium syzygii isolated from banana leaves.</title>
        <authorList>
            <person name="van Westerhoven A.C."/>
            <person name="Mehrabi R."/>
            <person name="Talebi R."/>
            <person name="Steentjes M.B.F."/>
            <person name="Corcolon B."/>
            <person name="Chong P.A."/>
            <person name="Kema G.H.J."/>
            <person name="Seidl M.F."/>
        </authorList>
    </citation>
    <scope>NUCLEOTIDE SEQUENCE [LARGE SCALE GENOMIC DNA]</scope>
    <source>
        <strain evidence="10 11">P124</strain>
    </source>
</reference>
<protein>
    <recommendedName>
        <fullName evidence="7">6-methylsalicylate decarboxylase</fullName>
        <ecNumber evidence="7">4.1.1.52</ecNumber>
    </recommendedName>
</protein>
<sequence length="333" mass="37002">MPTATPDADNAPKTPQGYLDIHVHYTLPAHSAQEAHDAITHMRENDFLIDPNFSWSLDKTLATMDAHNIQMGMLGCPVVPSSQIREANIHGAELVKKHPSRLGLLCGLPTDDAEACLREIEFGREELHCDGFWVNPIRNGVRSSDPSLGGVWTRLDELGAVVWAHPDPNSHSVDGRPGALMEVTYEMQRVIIDQIYRKHFLRFPNVKHVYANCAGGFLGVVGRLEMVGTEDWVPNPTHVSKEEIEEQVRKLWVDIAAAAEDGIGVSVRHLGPERVVFGSDTGAPCMCMNVETMEVNRRAMLKWERELGMREGMIGMNGWQLFPEATARARAGL</sequence>
<evidence type="ECO:0000256" key="4">
    <source>
        <dbReference type="ARBA" id="ARBA00022833"/>
    </source>
</evidence>
<dbReference type="PANTHER" id="PTHR21240">
    <property type="entry name" value="2-AMINO-3-CARBOXYLMUCONATE-6-SEMIALDEHYDE DECARBOXYLASE"/>
    <property type="match status" value="1"/>
</dbReference>
<evidence type="ECO:0000256" key="5">
    <source>
        <dbReference type="ARBA" id="ARBA00023239"/>
    </source>
</evidence>
<organism evidence="10 11">
    <name type="scientific">Zasmidium cellare</name>
    <name type="common">Wine cellar mold</name>
    <name type="synonym">Racodium cellare</name>
    <dbReference type="NCBI Taxonomy" id="395010"/>
    <lineage>
        <taxon>Eukaryota</taxon>
        <taxon>Fungi</taxon>
        <taxon>Dikarya</taxon>
        <taxon>Ascomycota</taxon>
        <taxon>Pezizomycotina</taxon>
        <taxon>Dothideomycetes</taxon>
        <taxon>Dothideomycetidae</taxon>
        <taxon>Mycosphaerellales</taxon>
        <taxon>Mycosphaerellaceae</taxon>
        <taxon>Zasmidium</taxon>
    </lineage>
</organism>
<evidence type="ECO:0000256" key="3">
    <source>
        <dbReference type="ARBA" id="ARBA00022793"/>
    </source>
</evidence>
<dbReference type="EC" id="4.1.1.52" evidence="7"/>
<keyword evidence="5 8" id="KW-0456">Lyase</keyword>
<comment type="catalytic activity">
    <reaction evidence="6">
        <text>6-methylsalicylate + H(+) = 3-methylphenol + CO2</text>
        <dbReference type="Rhea" id="RHEA:23112"/>
        <dbReference type="ChEBI" id="CHEBI:15378"/>
        <dbReference type="ChEBI" id="CHEBI:16526"/>
        <dbReference type="ChEBI" id="CHEBI:17231"/>
        <dbReference type="ChEBI" id="CHEBI:36658"/>
        <dbReference type="EC" id="4.1.1.52"/>
    </reaction>
    <physiologicalReaction direction="left-to-right" evidence="6">
        <dbReference type="Rhea" id="RHEA:23113"/>
    </physiologicalReaction>
</comment>
<dbReference type="SUPFAM" id="SSF51556">
    <property type="entry name" value="Metallo-dependent hydrolases"/>
    <property type="match status" value="1"/>
</dbReference>
<dbReference type="PANTHER" id="PTHR21240:SF29">
    <property type="entry name" value="AMIDOHYDROLASE-RELATED DOMAIN-CONTAINING PROTEIN"/>
    <property type="match status" value="1"/>
</dbReference>
<keyword evidence="2" id="KW-0479">Metal-binding</keyword>
<dbReference type="Pfam" id="PF04909">
    <property type="entry name" value="Amidohydro_2"/>
    <property type="match status" value="1"/>
</dbReference>
<evidence type="ECO:0000259" key="9">
    <source>
        <dbReference type="Pfam" id="PF04909"/>
    </source>
</evidence>
<name>A0ABR0EGZ6_ZASCE</name>
<keyword evidence="3 8" id="KW-0210">Decarboxylase</keyword>
<evidence type="ECO:0000313" key="11">
    <source>
        <dbReference type="Proteomes" id="UP001305779"/>
    </source>
</evidence>
<evidence type="ECO:0000256" key="8">
    <source>
        <dbReference type="RuleBase" id="RU366045"/>
    </source>
</evidence>
<dbReference type="InterPro" id="IPR006680">
    <property type="entry name" value="Amidohydro-rel"/>
</dbReference>
<dbReference type="EMBL" id="JAXOVC010000006">
    <property type="protein sequence ID" value="KAK4500742.1"/>
    <property type="molecule type" value="Genomic_DNA"/>
</dbReference>
<dbReference type="Proteomes" id="UP001305779">
    <property type="component" value="Unassembled WGS sequence"/>
</dbReference>
<gene>
    <name evidence="10" type="ORF">PRZ48_008932</name>
</gene>
<keyword evidence="11" id="KW-1185">Reference proteome</keyword>
<comment type="similarity">
    <text evidence="1">Belongs to the metallo-dependent hydrolases superfamily. ACMSD family.</text>
</comment>
<proteinExistence type="inferred from homology"/>